<gene>
    <name evidence="2" type="ORF">G6321_00027735</name>
    <name evidence="1" type="ORF">G6321_40500</name>
</gene>
<dbReference type="RefSeq" id="WP_038943582.1">
    <property type="nucleotide sequence ID" value="NZ_CP088280.1"/>
</dbReference>
<dbReference type="EMBL" id="JACBFH010000001">
    <property type="protein sequence ID" value="NYY94455.1"/>
    <property type="molecule type" value="Genomic_DNA"/>
</dbReference>
<dbReference type="EMBL" id="CP088280">
    <property type="protein sequence ID" value="UGX98700.1"/>
    <property type="molecule type" value="Genomic_DNA"/>
</dbReference>
<protein>
    <submittedName>
        <fullName evidence="1">Uncharacterized protein</fullName>
    </submittedName>
</protein>
<reference evidence="1" key="2">
    <citation type="submission" date="2020-06" db="EMBL/GenBank/DDBJ databases">
        <title>Whole Genome Sequence of Bradyrhizobium sp. Strain 323S2.</title>
        <authorList>
            <person name="Bromfield E.S.P."/>
        </authorList>
    </citation>
    <scope>NUCLEOTIDE SEQUENCE [LARGE SCALE GENOMIC DNA]</scope>
    <source>
        <strain evidence="1">323S2</strain>
    </source>
</reference>
<reference evidence="2 3" key="3">
    <citation type="journal article" date="2022" name="Int. J. Syst. Evol. Microbiol.">
        <title>Strains of Bradyrhizobium barranii sp. nov. associated with legumes native to Canada are symbionts of soybeans and belong to different subspecies (subsp. barranii subsp. nov. and subsp. apii subsp. nov.) and symbiovars (sv. glycinearum and sv. septentrionale).</title>
        <authorList>
            <person name="Bromfield E.S.P."/>
            <person name="Cloutier S."/>
            <person name="Wasai-Hara S."/>
            <person name="Minamisawa K."/>
        </authorList>
    </citation>
    <scope>NUCLEOTIDE SEQUENCE [LARGE SCALE GENOMIC DNA]</scope>
    <source>
        <strain evidence="2 3">323S2</strain>
    </source>
</reference>
<accession>A0A7Z0QJB0</accession>
<proteinExistence type="predicted"/>
<sequence>MSNVVRREQPLVLVCARVMRGRLLLPDNRVGYCASCGMGVQYRPPPPTPHELRCVDCTIKLAKPDDQLVTTAQMLHDWHAYVRRGRH</sequence>
<name>A0A7Z0QJB0_9BRAD</name>
<evidence type="ECO:0000313" key="1">
    <source>
        <dbReference type="EMBL" id="NYY94455.1"/>
    </source>
</evidence>
<evidence type="ECO:0000313" key="2">
    <source>
        <dbReference type="EMBL" id="UGX98700.1"/>
    </source>
</evidence>
<dbReference type="AlphaFoldDB" id="A0A7Z0QJB0"/>
<organism evidence="1">
    <name type="scientific">Bradyrhizobium barranii subsp. barranii</name>
    <dbReference type="NCBI Taxonomy" id="2823807"/>
    <lineage>
        <taxon>Bacteria</taxon>
        <taxon>Pseudomonadati</taxon>
        <taxon>Pseudomonadota</taxon>
        <taxon>Alphaproteobacteria</taxon>
        <taxon>Hyphomicrobiales</taxon>
        <taxon>Nitrobacteraceae</taxon>
        <taxon>Bradyrhizobium</taxon>
        <taxon>Bradyrhizobium barranii</taxon>
    </lineage>
</organism>
<reference evidence="2 3" key="1">
    <citation type="journal article" date="2017" name="Syst. Appl. Microbiol.">
        <title>Soybeans inoculated with root zone soils of Canadian native legumes harbour diverse and novel Bradyrhizobium spp. that possess agricultural potential.</title>
        <authorList>
            <person name="Bromfield E.S.P."/>
            <person name="Cloutier S."/>
            <person name="Tambong J.T."/>
            <person name="Tran Thi T.V."/>
        </authorList>
    </citation>
    <scope>NUCLEOTIDE SEQUENCE [LARGE SCALE GENOMIC DNA]</scope>
    <source>
        <strain evidence="2 3">323S2</strain>
    </source>
</reference>
<dbReference type="Proteomes" id="UP000564836">
    <property type="component" value="Chromosome"/>
</dbReference>
<evidence type="ECO:0000313" key="3">
    <source>
        <dbReference type="Proteomes" id="UP000564836"/>
    </source>
</evidence>